<reference evidence="2" key="1">
    <citation type="submission" date="2018-11" db="EMBL/GenBank/DDBJ databases">
        <authorList>
            <consortium name="Pathogen Informatics"/>
        </authorList>
    </citation>
    <scope>NUCLEOTIDE SEQUENCE</scope>
</reference>
<protein>
    <submittedName>
        <fullName evidence="2">Uncharacterized protein</fullName>
    </submittedName>
</protein>
<dbReference type="EMBL" id="CAAALY010011735">
    <property type="protein sequence ID" value="VEL11415.1"/>
    <property type="molecule type" value="Genomic_DNA"/>
</dbReference>
<feature type="compositionally biased region" description="Low complexity" evidence="1">
    <location>
        <begin position="13"/>
        <end position="27"/>
    </location>
</feature>
<dbReference type="AlphaFoldDB" id="A0A3S5A044"/>
<evidence type="ECO:0000256" key="1">
    <source>
        <dbReference type="SAM" id="MobiDB-lite"/>
    </source>
</evidence>
<sequence length="76" mass="7963">MGEQGQIGDSGDKGPPGSPGKKGAPGPTANIQTSPESLFVRPDVAHSDDPMQSDETWNEFGNEGYAAGYLKSRNKV</sequence>
<feature type="region of interest" description="Disordered" evidence="1">
    <location>
        <begin position="1"/>
        <end position="59"/>
    </location>
</feature>
<dbReference type="Proteomes" id="UP000784294">
    <property type="component" value="Unassembled WGS sequence"/>
</dbReference>
<comment type="caution">
    <text evidence="2">The sequence shown here is derived from an EMBL/GenBank/DDBJ whole genome shotgun (WGS) entry which is preliminary data.</text>
</comment>
<evidence type="ECO:0000313" key="3">
    <source>
        <dbReference type="Proteomes" id="UP000784294"/>
    </source>
</evidence>
<organism evidence="2 3">
    <name type="scientific">Protopolystoma xenopodis</name>
    <dbReference type="NCBI Taxonomy" id="117903"/>
    <lineage>
        <taxon>Eukaryota</taxon>
        <taxon>Metazoa</taxon>
        <taxon>Spiralia</taxon>
        <taxon>Lophotrochozoa</taxon>
        <taxon>Platyhelminthes</taxon>
        <taxon>Monogenea</taxon>
        <taxon>Polyopisthocotylea</taxon>
        <taxon>Polystomatidea</taxon>
        <taxon>Polystomatidae</taxon>
        <taxon>Protopolystoma</taxon>
    </lineage>
</organism>
<evidence type="ECO:0000313" key="2">
    <source>
        <dbReference type="EMBL" id="VEL11415.1"/>
    </source>
</evidence>
<proteinExistence type="predicted"/>
<accession>A0A3S5A044</accession>
<name>A0A3S5A044_9PLAT</name>
<gene>
    <name evidence="2" type="ORF">PXEA_LOCUS4855</name>
</gene>
<keyword evidence="3" id="KW-1185">Reference proteome</keyword>